<dbReference type="EMBL" id="KV441470">
    <property type="protein sequence ID" value="OAG25118.1"/>
    <property type="molecule type" value="Genomic_DNA"/>
</dbReference>
<feature type="region of interest" description="Disordered" evidence="1">
    <location>
        <begin position="275"/>
        <end position="400"/>
    </location>
</feature>
<organism evidence="2 3">
    <name type="scientific">Alternaria alternata</name>
    <name type="common">Alternaria rot fungus</name>
    <name type="synonym">Torula alternata</name>
    <dbReference type="NCBI Taxonomy" id="5599"/>
    <lineage>
        <taxon>Eukaryota</taxon>
        <taxon>Fungi</taxon>
        <taxon>Dikarya</taxon>
        <taxon>Ascomycota</taxon>
        <taxon>Pezizomycotina</taxon>
        <taxon>Dothideomycetes</taxon>
        <taxon>Pleosporomycetidae</taxon>
        <taxon>Pleosporales</taxon>
        <taxon>Pleosporineae</taxon>
        <taxon>Pleosporaceae</taxon>
        <taxon>Alternaria</taxon>
        <taxon>Alternaria sect. Alternaria</taxon>
        <taxon>Alternaria alternata complex</taxon>
    </lineage>
</organism>
<reference evidence="2 3" key="1">
    <citation type="submission" date="2016-05" db="EMBL/GenBank/DDBJ databases">
        <title>Comparative analysis of secretome profiles of manganese(II)-oxidizing ascomycete fungi.</title>
        <authorList>
            <consortium name="DOE Joint Genome Institute"/>
            <person name="Zeiner C.A."/>
            <person name="Purvine S.O."/>
            <person name="Zink E.M."/>
            <person name="Wu S."/>
            <person name="Pasa-Tolic L."/>
            <person name="Chaput D.L."/>
            <person name="Haridas S."/>
            <person name="Grigoriev I.V."/>
            <person name="Santelli C.M."/>
            <person name="Hansel C.M."/>
        </authorList>
    </citation>
    <scope>NUCLEOTIDE SEQUENCE [LARGE SCALE GENOMIC DNA]</scope>
    <source>
        <strain evidence="2 3">SRC1lrK2f</strain>
    </source>
</reference>
<feature type="compositionally biased region" description="Basic and acidic residues" evidence="1">
    <location>
        <begin position="297"/>
        <end position="310"/>
    </location>
</feature>
<sequence>MDINRVPGFRPTKNSIPSSSDEEGQEATGENRAQSTELKEETDAHADTLVLLQRVQYSEHRMAELLALVTQFANGQRDFHISTLEVIENNVKDIEGKTWRDQTIKVDLSRYIGRLMRRTEGYSTEMATKVLQLSDALGSSACDVDATLERNSLESYDWCKTKTLREDFPKDSPVIPQAIVIPNAKGASYGVSDVFKRTQGYRDLANQEDSDGGSDFVSDKLSSNTGSSPTSAIDSDQEGPDEMLAGLLKEVKATKSDKATDLTYYLKQRRLELANTDPVNREQNINKSTSSDTDSDSESKTYESKKKLNSSDDEASSTRSMSVSVKLRKRKLARISGLSSIKQPPARPGKRQKRSTSHSIKEEGTNSDSSRSDDQRVVPPKRARKPYARAKSAEDTEKLV</sequence>
<dbReference type="GeneID" id="29108894"/>
<feature type="region of interest" description="Disordered" evidence="1">
    <location>
        <begin position="1"/>
        <end position="42"/>
    </location>
</feature>
<dbReference type="KEGG" id="aalt:CC77DRAFT_1004777"/>
<evidence type="ECO:0000256" key="1">
    <source>
        <dbReference type="SAM" id="MobiDB-lite"/>
    </source>
</evidence>
<evidence type="ECO:0000313" key="3">
    <source>
        <dbReference type="Proteomes" id="UP000077248"/>
    </source>
</evidence>
<feature type="compositionally biased region" description="Basic and acidic residues" evidence="1">
    <location>
        <begin position="391"/>
        <end position="400"/>
    </location>
</feature>
<feature type="compositionally biased region" description="Polar residues" evidence="1">
    <location>
        <begin position="220"/>
        <end position="234"/>
    </location>
</feature>
<accession>A0A177E037</accession>
<feature type="compositionally biased region" description="Basic and acidic residues" evidence="1">
    <location>
        <begin position="359"/>
        <end position="376"/>
    </location>
</feature>
<feature type="compositionally biased region" description="Basic residues" evidence="1">
    <location>
        <begin position="379"/>
        <end position="388"/>
    </location>
</feature>
<dbReference type="RefSeq" id="XP_018390539.1">
    <property type="nucleotide sequence ID" value="XM_018523300.1"/>
</dbReference>
<dbReference type="VEuPathDB" id="FungiDB:CC77DRAFT_1004777"/>
<evidence type="ECO:0000313" key="2">
    <source>
        <dbReference type="EMBL" id="OAG25118.1"/>
    </source>
</evidence>
<feature type="compositionally biased region" description="Polar residues" evidence="1">
    <location>
        <begin position="277"/>
        <end position="286"/>
    </location>
</feature>
<name>A0A177E037_ALTAL</name>
<gene>
    <name evidence="2" type="ORF">CC77DRAFT_1004777</name>
</gene>
<keyword evidence="3" id="KW-1185">Reference proteome</keyword>
<proteinExistence type="predicted"/>
<dbReference type="AlphaFoldDB" id="A0A177E037"/>
<dbReference type="Proteomes" id="UP000077248">
    <property type="component" value="Unassembled WGS sequence"/>
</dbReference>
<feature type="region of interest" description="Disordered" evidence="1">
    <location>
        <begin position="204"/>
        <end position="239"/>
    </location>
</feature>
<protein>
    <submittedName>
        <fullName evidence="2">Uncharacterized protein</fullName>
    </submittedName>
</protein>